<feature type="region of interest" description="Disordered" evidence="1">
    <location>
        <begin position="261"/>
        <end position="289"/>
    </location>
</feature>
<evidence type="ECO:0000313" key="3">
    <source>
        <dbReference type="Proteomes" id="UP001295684"/>
    </source>
</evidence>
<gene>
    <name evidence="2" type="ORF">ECRASSUSDP1_LOCUS27326</name>
</gene>
<feature type="compositionally biased region" description="Low complexity" evidence="1">
    <location>
        <begin position="83"/>
        <end position="94"/>
    </location>
</feature>
<accession>A0AAD1Y6V3</accession>
<keyword evidence="3" id="KW-1185">Reference proteome</keyword>
<protein>
    <submittedName>
        <fullName evidence="2">Uncharacterized protein</fullName>
    </submittedName>
</protein>
<evidence type="ECO:0000313" key="2">
    <source>
        <dbReference type="EMBL" id="CAI2385743.1"/>
    </source>
</evidence>
<feature type="region of interest" description="Disordered" evidence="1">
    <location>
        <begin position="219"/>
        <end position="243"/>
    </location>
</feature>
<organism evidence="2 3">
    <name type="scientific">Euplotes crassus</name>
    <dbReference type="NCBI Taxonomy" id="5936"/>
    <lineage>
        <taxon>Eukaryota</taxon>
        <taxon>Sar</taxon>
        <taxon>Alveolata</taxon>
        <taxon>Ciliophora</taxon>
        <taxon>Intramacronucleata</taxon>
        <taxon>Spirotrichea</taxon>
        <taxon>Hypotrichia</taxon>
        <taxon>Euplotida</taxon>
        <taxon>Euplotidae</taxon>
        <taxon>Moneuplotes</taxon>
    </lineage>
</organism>
<dbReference type="AlphaFoldDB" id="A0AAD1Y6V3"/>
<comment type="caution">
    <text evidence="2">The sequence shown here is derived from an EMBL/GenBank/DDBJ whole genome shotgun (WGS) entry which is preliminary data.</text>
</comment>
<proteinExistence type="predicted"/>
<evidence type="ECO:0000256" key="1">
    <source>
        <dbReference type="SAM" id="MobiDB-lite"/>
    </source>
</evidence>
<feature type="compositionally biased region" description="Basic residues" evidence="1">
    <location>
        <begin position="219"/>
        <end position="232"/>
    </location>
</feature>
<sequence length="314" mass="36685">MNKLNKDLVDQVNYKPSNLKISVTHHPADKTNSIYHPGRFSYQASPIKKSVMINEGSLQKMLTKIEEGHKNFASSPGKKYKNSSNESSILSSRDSPGRKMQKNKYQGLPSMSIRNRRIHRNNKLGVDLYKKKKVEVKIDKMITPYNPHYMMCENMEFNEYYLEALKDIKQFEKYNHKLSSYEKHMILNQASKKRWTHIMDLICSDKKTQTEIMRRISKKRPKLKRMKSRQNKSRVPPNPKAINVHKTSTNLHFVSLNKIKEEDKDESGAGGQTQKNAHFLLDPSSPMKRLKSTYRIQDMNDMIKRLSTNKAPDR</sequence>
<feature type="region of interest" description="Disordered" evidence="1">
    <location>
        <begin position="70"/>
        <end position="107"/>
    </location>
</feature>
<reference evidence="2" key="1">
    <citation type="submission" date="2023-07" db="EMBL/GenBank/DDBJ databases">
        <authorList>
            <consortium name="AG Swart"/>
            <person name="Singh M."/>
            <person name="Singh A."/>
            <person name="Seah K."/>
            <person name="Emmerich C."/>
        </authorList>
    </citation>
    <scope>NUCLEOTIDE SEQUENCE</scope>
    <source>
        <strain evidence="2">DP1</strain>
    </source>
</reference>
<dbReference type="EMBL" id="CAMPGE010028195">
    <property type="protein sequence ID" value="CAI2385743.1"/>
    <property type="molecule type" value="Genomic_DNA"/>
</dbReference>
<name>A0AAD1Y6V3_EUPCR</name>
<dbReference type="Proteomes" id="UP001295684">
    <property type="component" value="Unassembled WGS sequence"/>
</dbReference>